<evidence type="ECO:0000313" key="2">
    <source>
        <dbReference type="Proteomes" id="UP000464524"/>
    </source>
</evidence>
<gene>
    <name evidence="1" type="ORF">FX988_01239</name>
</gene>
<dbReference type="EMBL" id="CP047656">
    <property type="protein sequence ID" value="QHJ11017.1"/>
    <property type="molecule type" value="Genomic_DNA"/>
</dbReference>
<name>A0A857JJ74_9ALTE</name>
<dbReference type="KEGG" id="pmes:FX988_01239"/>
<proteinExistence type="predicted"/>
<dbReference type="Proteomes" id="UP000464524">
    <property type="component" value="Chromosome"/>
</dbReference>
<sequence>MNVLMACHSLFYGGLRIKEKQKFTECTSEFKANYIILLLIHCHQLVKKLD</sequence>
<protein>
    <submittedName>
        <fullName evidence="1">Uncharacterized protein</fullName>
    </submittedName>
</protein>
<dbReference type="AlphaFoldDB" id="A0A857JJ74"/>
<accession>A0A857JJ74</accession>
<organism evidence="1 2">
    <name type="scientific">Paraglaciecola mesophila</name>
    <dbReference type="NCBI Taxonomy" id="197222"/>
    <lineage>
        <taxon>Bacteria</taxon>
        <taxon>Pseudomonadati</taxon>
        <taxon>Pseudomonadota</taxon>
        <taxon>Gammaproteobacteria</taxon>
        <taxon>Alteromonadales</taxon>
        <taxon>Alteromonadaceae</taxon>
        <taxon>Paraglaciecola</taxon>
    </lineage>
</organism>
<evidence type="ECO:0000313" key="1">
    <source>
        <dbReference type="EMBL" id="QHJ11017.1"/>
    </source>
</evidence>
<reference evidence="1 2" key="1">
    <citation type="submission" date="2019-12" db="EMBL/GenBank/DDBJ databases">
        <title>Genome sequencing and assembly of endphytes of Porphyra tenera.</title>
        <authorList>
            <person name="Park J.M."/>
            <person name="Shin R."/>
            <person name="Jo S.H."/>
        </authorList>
    </citation>
    <scope>NUCLEOTIDE SEQUENCE [LARGE SCALE GENOMIC DNA]</scope>
    <source>
        <strain evidence="1 2">GPM4</strain>
    </source>
</reference>
<keyword evidence="2" id="KW-1185">Reference proteome</keyword>